<keyword evidence="2" id="KW-1185">Reference proteome</keyword>
<proteinExistence type="predicted"/>
<name>A0ACA9QFU1_9GLOM</name>
<dbReference type="Proteomes" id="UP000789702">
    <property type="component" value="Unassembled WGS sequence"/>
</dbReference>
<accession>A0ACA9QFU1</accession>
<evidence type="ECO:0000313" key="1">
    <source>
        <dbReference type="EMBL" id="CAG8749402.1"/>
    </source>
</evidence>
<organism evidence="1 2">
    <name type="scientific">Dentiscutata heterogama</name>
    <dbReference type="NCBI Taxonomy" id="1316150"/>
    <lineage>
        <taxon>Eukaryota</taxon>
        <taxon>Fungi</taxon>
        <taxon>Fungi incertae sedis</taxon>
        <taxon>Mucoromycota</taxon>
        <taxon>Glomeromycotina</taxon>
        <taxon>Glomeromycetes</taxon>
        <taxon>Diversisporales</taxon>
        <taxon>Gigasporaceae</taxon>
        <taxon>Dentiscutata</taxon>
    </lineage>
</organism>
<evidence type="ECO:0000313" key="2">
    <source>
        <dbReference type="Proteomes" id="UP000789702"/>
    </source>
</evidence>
<comment type="caution">
    <text evidence="1">The sequence shown here is derived from an EMBL/GenBank/DDBJ whole genome shotgun (WGS) entry which is preliminary data.</text>
</comment>
<feature type="non-terminal residue" evidence="1">
    <location>
        <position position="74"/>
    </location>
</feature>
<gene>
    <name evidence="1" type="ORF">DHETER_LOCUS14542</name>
</gene>
<sequence>KELVSPDALNLLQIHTNYAAAAYCSKQNLSSWTCGYRSFGNVTIEKIFHDEIKGAYGYIAVSEENKTIIVAFRG</sequence>
<reference evidence="1" key="1">
    <citation type="submission" date="2021-06" db="EMBL/GenBank/DDBJ databases">
        <authorList>
            <person name="Kallberg Y."/>
            <person name="Tangrot J."/>
            <person name="Rosling A."/>
        </authorList>
    </citation>
    <scope>NUCLEOTIDE SEQUENCE</scope>
    <source>
        <strain evidence="1">IL203A</strain>
    </source>
</reference>
<protein>
    <submittedName>
        <fullName evidence="1">12439_t:CDS:1</fullName>
    </submittedName>
</protein>
<feature type="non-terminal residue" evidence="1">
    <location>
        <position position="1"/>
    </location>
</feature>
<dbReference type="EMBL" id="CAJVPU010045357">
    <property type="protein sequence ID" value="CAG8749402.1"/>
    <property type="molecule type" value="Genomic_DNA"/>
</dbReference>